<dbReference type="NCBIfam" id="TIGR03401">
    <property type="entry name" value="cyanamide_fam"/>
    <property type="match status" value="1"/>
</dbReference>
<dbReference type="GeneID" id="2871701"/>
<dbReference type="FunFam" id="1.10.3210.10:FF:000038">
    <property type="entry name" value="Cyanamide hydratase, putative"/>
    <property type="match status" value="1"/>
</dbReference>
<dbReference type="PANTHER" id="PTHR35569:SF8">
    <property type="entry name" value="HYDRATASE, PUTATIVE (AFU_ORTHOLOGUE AFUA_7G06270)-RELATED"/>
    <property type="match status" value="1"/>
</dbReference>
<reference evidence="3" key="1">
    <citation type="journal article" date="2005" name="Nature">
        <title>Sequencing of Aspergillus nidulans and comparative analysis with A. fumigatus and A. oryzae.</title>
        <authorList>
            <person name="Galagan J.E."/>
            <person name="Calvo S.E."/>
            <person name="Cuomo C."/>
            <person name="Ma L.J."/>
            <person name="Wortman J.R."/>
            <person name="Batzoglou S."/>
            <person name="Lee S.I."/>
            <person name="Basturkmen M."/>
            <person name="Spevak C.C."/>
            <person name="Clutterbuck J."/>
            <person name="Kapitonov V."/>
            <person name="Jurka J."/>
            <person name="Scazzocchio C."/>
            <person name="Farman M."/>
            <person name="Butler J."/>
            <person name="Purcell S."/>
            <person name="Harris S."/>
            <person name="Braus G.H."/>
            <person name="Draht O."/>
            <person name="Busch S."/>
            <person name="D'Enfert C."/>
            <person name="Bouchier C."/>
            <person name="Goldman G.H."/>
            <person name="Bell-Pedersen D."/>
            <person name="Griffiths-Jones S."/>
            <person name="Doonan J.H."/>
            <person name="Yu J."/>
            <person name="Vienken K."/>
            <person name="Pain A."/>
            <person name="Freitag M."/>
            <person name="Selker E.U."/>
            <person name="Archer D.B."/>
            <person name="Penalva M.A."/>
            <person name="Oakley B.R."/>
            <person name="Momany M."/>
            <person name="Tanaka T."/>
            <person name="Kumagai T."/>
            <person name="Asai K."/>
            <person name="Machida M."/>
            <person name="Nierman W.C."/>
            <person name="Denning D.W."/>
            <person name="Caddick M."/>
            <person name="Hynes M."/>
            <person name="Paoletti M."/>
            <person name="Fischer R."/>
            <person name="Miller B."/>
            <person name="Dyer P."/>
            <person name="Sachs M.S."/>
            <person name="Osmani S.A."/>
            <person name="Birren B.W."/>
        </authorList>
    </citation>
    <scope>NUCLEOTIDE SEQUENCE [LARGE SCALE GENOMIC DNA]</scope>
    <source>
        <strain evidence="3">FGSC A4 / ATCC 38163 / CBS 112.46 / NRRL 194 / M139</strain>
    </source>
</reference>
<protein>
    <submittedName>
        <fullName evidence="2">Cyanamide hydratase, putative (AFU_orthologue AFUA_7G06270)</fullName>
    </submittedName>
</protein>
<reference evidence="3" key="2">
    <citation type="journal article" date="2009" name="Fungal Genet. Biol.">
        <title>The 2008 update of the Aspergillus nidulans genome annotation: a community effort.</title>
        <authorList>
            <person name="Wortman J.R."/>
            <person name="Gilsenan J.M."/>
            <person name="Joardar V."/>
            <person name="Deegan J."/>
            <person name="Clutterbuck J."/>
            <person name="Andersen M.R."/>
            <person name="Archer D."/>
            <person name="Bencina M."/>
            <person name="Braus G."/>
            <person name="Coutinho P."/>
            <person name="von Dohren H."/>
            <person name="Doonan J."/>
            <person name="Driessen A.J."/>
            <person name="Durek P."/>
            <person name="Espeso E."/>
            <person name="Fekete E."/>
            <person name="Flipphi M."/>
            <person name="Estrada C.G."/>
            <person name="Geysens S."/>
            <person name="Goldman G."/>
            <person name="de Groot P.W."/>
            <person name="Hansen K."/>
            <person name="Harris S.D."/>
            <person name="Heinekamp T."/>
            <person name="Helmstaedt K."/>
            <person name="Henrissat B."/>
            <person name="Hofmann G."/>
            <person name="Homan T."/>
            <person name="Horio T."/>
            <person name="Horiuchi H."/>
            <person name="James S."/>
            <person name="Jones M."/>
            <person name="Karaffa L."/>
            <person name="Karanyi Z."/>
            <person name="Kato M."/>
            <person name="Keller N."/>
            <person name="Kelly D.E."/>
            <person name="Kiel J.A."/>
            <person name="Kim J.M."/>
            <person name="van der Klei I.J."/>
            <person name="Klis F.M."/>
            <person name="Kovalchuk A."/>
            <person name="Krasevec N."/>
            <person name="Kubicek C.P."/>
            <person name="Liu B."/>
            <person name="Maccabe A."/>
            <person name="Meyer V."/>
            <person name="Mirabito P."/>
            <person name="Miskei M."/>
            <person name="Mos M."/>
            <person name="Mullins J."/>
            <person name="Nelson D.R."/>
            <person name="Nielsen J."/>
            <person name="Oakley B.R."/>
            <person name="Osmani S.A."/>
            <person name="Pakula T."/>
            <person name="Paszewski A."/>
            <person name="Paulsen I."/>
            <person name="Pilsyk S."/>
            <person name="Pocsi I."/>
            <person name="Punt P.J."/>
            <person name="Ram A.F."/>
            <person name="Ren Q."/>
            <person name="Robellet X."/>
            <person name="Robson G."/>
            <person name="Seiboth B."/>
            <person name="van Solingen P."/>
            <person name="Specht T."/>
            <person name="Sun J."/>
            <person name="Taheri-Talesh N."/>
            <person name="Takeshita N."/>
            <person name="Ussery D."/>
            <person name="vanKuyk P.A."/>
            <person name="Visser H."/>
            <person name="van de Vondervoort P.J."/>
            <person name="de Vries R.P."/>
            <person name="Walton J."/>
            <person name="Xiang X."/>
            <person name="Xiong Y."/>
            <person name="Zeng A.P."/>
            <person name="Brandt B.W."/>
            <person name="Cornell M.J."/>
            <person name="van den Hondel C.A."/>
            <person name="Visser J."/>
            <person name="Oliver S.G."/>
            <person name="Turner G."/>
        </authorList>
    </citation>
    <scope>GENOME REANNOTATION</scope>
    <source>
        <strain evidence="3">FGSC A4 / ATCC 38163 / CBS 112.46 / NRRL 194 / M139</strain>
    </source>
</reference>
<dbReference type="Pfam" id="PF01966">
    <property type="entry name" value="HD"/>
    <property type="match status" value="1"/>
</dbReference>
<dbReference type="InterPro" id="IPR006674">
    <property type="entry name" value="HD_domain"/>
</dbReference>
<dbReference type="PANTHER" id="PTHR35569">
    <property type="entry name" value="CYANAMIDE HYDRATASE DDI2-RELATED"/>
    <property type="match status" value="1"/>
</dbReference>
<evidence type="ECO:0000313" key="2">
    <source>
        <dbReference type="EMBL" id="CBF81955.1"/>
    </source>
</evidence>
<dbReference type="EMBL" id="BN001305">
    <property type="protein sequence ID" value="CBF81955.1"/>
    <property type="molecule type" value="Genomic_DNA"/>
</dbReference>
<dbReference type="VEuPathDB" id="FungiDB:AN5411"/>
<dbReference type="Gene3D" id="1.10.3210.10">
    <property type="entry name" value="Hypothetical protein af1432"/>
    <property type="match status" value="1"/>
</dbReference>
<dbReference type="RefSeq" id="XP_663015.1">
    <property type="nucleotide sequence ID" value="XM_657923.1"/>
</dbReference>
<accession>Q5B219</accession>
<dbReference type="InterPro" id="IPR003607">
    <property type="entry name" value="HD/PDEase_dom"/>
</dbReference>
<evidence type="ECO:0000259" key="1">
    <source>
        <dbReference type="PROSITE" id="PS51831"/>
    </source>
</evidence>
<accession>C8VGL2</accession>
<organism evidence="2 3">
    <name type="scientific">Emericella nidulans (strain FGSC A4 / ATCC 38163 / CBS 112.46 / NRRL 194 / M139)</name>
    <name type="common">Aspergillus nidulans</name>
    <dbReference type="NCBI Taxonomy" id="227321"/>
    <lineage>
        <taxon>Eukaryota</taxon>
        <taxon>Fungi</taxon>
        <taxon>Dikarya</taxon>
        <taxon>Ascomycota</taxon>
        <taxon>Pezizomycotina</taxon>
        <taxon>Eurotiomycetes</taxon>
        <taxon>Eurotiomycetidae</taxon>
        <taxon>Eurotiales</taxon>
        <taxon>Aspergillaceae</taxon>
        <taxon>Aspergillus</taxon>
        <taxon>Aspergillus subgen. Nidulantes</taxon>
    </lineage>
</organism>
<dbReference type="AlphaFoldDB" id="Q5B219"/>
<dbReference type="Proteomes" id="UP000000560">
    <property type="component" value="Chromosome V"/>
</dbReference>
<dbReference type="InterPro" id="IPR017771">
    <property type="entry name" value="Cyanamide_hydratase_HD"/>
</dbReference>
<feature type="domain" description="HD" evidence="1">
    <location>
        <begin position="63"/>
        <end position="174"/>
    </location>
</feature>
<dbReference type="SMART" id="SM00471">
    <property type="entry name" value="HDc"/>
    <property type="match status" value="1"/>
</dbReference>
<dbReference type="InParanoid" id="Q5B219"/>
<dbReference type="OMA" id="QVEEYGW"/>
<dbReference type="KEGG" id="ani:ANIA_05411"/>
<dbReference type="STRING" id="227321.Q5B219"/>
<name>Q5B219_EMENI</name>
<dbReference type="PROSITE" id="PS51831">
    <property type="entry name" value="HD"/>
    <property type="match status" value="1"/>
</dbReference>
<dbReference type="SUPFAM" id="SSF109604">
    <property type="entry name" value="HD-domain/PDEase-like"/>
    <property type="match status" value="1"/>
</dbReference>
<gene>
    <name evidence="2" type="ORF">ANIA_05411</name>
</gene>
<evidence type="ECO:0000313" key="3">
    <source>
        <dbReference type="Proteomes" id="UP000000560"/>
    </source>
</evidence>
<dbReference type="HOGENOM" id="CLU_079935_0_0_1"/>
<dbReference type="CDD" id="cd00077">
    <property type="entry name" value="HDc"/>
    <property type="match status" value="1"/>
</dbReference>
<proteinExistence type="predicted"/>
<sequence>MCHPDIAANGWTAVPVDAGAIFTKQPLVEDAKAVSLEELRFPAEDLVVSKTVEYAKAVLDPETFNHSMRVYYFGMAIAKQQFPSQSADLNPATWALTCLLHDIGTAKENLTATRMSFDLYGGIKALQVLKDHGAAIDQAEAAAEAIIRHQDMGVDGTITFLGQLIQLATLYDNVGAHPRVKGYEKLIHPTFRREVNEAHPRIGWCGFFSGIIRKEEEIKPWCHSTHIVDFDKQIEGNALMKQWE</sequence>
<dbReference type="OrthoDB" id="409121at2759"/>
<dbReference type="eggNOG" id="ENOG502QTPD">
    <property type="taxonomic scope" value="Eukaryota"/>
</dbReference>
<keyword evidence="3" id="KW-1185">Reference proteome</keyword>